<organism evidence="1 2">
    <name type="scientific">Sinanodonta woodiana</name>
    <name type="common">Chinese pond mussel</name>
    <name type="synonym">Anodonta woodiana</name>
    <dbReference type="NCBI Taxonomy" id="1069815"/>
    <lineage>
        <taxon>Eukaryota</taxon>
        <taxon>Metazoa</taxon>
        <taxon>Spiralia</taxon>
        <taxon>Lophotrochozoa</taxon>
        <taxon>Mollusca</taxon>
        <taxon>Bivalvia</taxon>
        <taxon>Autobranchia</taxon>
        <taxon>Heteroconchia</taxon>
        <taxon>Palaeoheterodonta</taxon>
        <taxon>Unionida</taxon>
        <taxon>Unionoidea</taxon>
        <taxon>Unionidae</taxon>
        <taxon>Unioninae</taxon>
        <taxon>Sinanodonta</taxon>
    </lineage>
</organism>
<proteinExistence type="predicted"/>
<comment type="caution">
    <text evidence="1">The sequence shown here is derived from an EMBL/GenBank/DDBJ whole genome shotgun (WGS) entry which is preliminary data.</text>
</comment>
<reference evidence="1 2" key="1">
    <citation type="submission" date="2024-11" db="EMBL/GenBank/DDBJ databases">
        <title>Chromosome-level genome assembly of the freshwater bivalve Anodonta woodiana.</title>
        <authorList>
            <person name="Chen X."/>
        </authorList>
    </citation>
    <scope>NUCLEOTIDE SEQUENCE [LARGE SCALE GENOMIC DNA]</scope>
    <source>
        <strain evidence="1">MN2024</strain>
        <tissue evidence="1">Gills</tissue>
    </source>
</reference>
<protein>
    <submittedName>
        <fullName evidence="1">Uncharacterized protein</fullName>
    </submittedName>
</protein>
<name>A0ABD3WK39_SINWO</name>
<dbReference type="Proteomes" id="UP001634394">
    <property type="component" value="Unassembled WGS sequence"/>
</dbReference>
<evidence type="ECO:0000313" key="1">
    <source>
        <dbReference type="EMBL" id="KAL3873855.1"/>
    </source>
</evidence>
<accession>A0ABD3WK39</accession>
<keyword evidence="2" id="KW-1185">Reference proteome</keyword>
<evidence type="ECO:0000313" key="2">
    <source>
        <dbReference type="Proteomes" id="UP001634394"/>
    </source>
</evidence>
<sequence length="103" mass="11906">MPDKLRGKKYRHYGINSQKLHIHVFVTHQELLFAVICIRTIQSDVVIDSFDIDKKFKSLDSINLSDLVDVVSRRQCMTTLFKFVMKVSDANEGPKLYDSMKGL</sequence>
<gene>
    <name evidence="1" type="ORF">ACJMK2_036939</name>
</gene>
<dbReference type="EMBL" id="JBJQND010000006">
    <property type="protein sequence ID" value="KAL3873855.1"/>
    <property type="molecule type" value="Genomic_DNA"/>
</dbReference>
<dbReference type="AlphaFoldDB" id="A0ABD3WK39"/>